<gene>
    <name evidence="1" type="ORF">JBL43_19900</name>
</gene>
<proteinExistence type="predicted"/>
<accession>A0ABS0WX01</accession>
<evidence type="ECO:0000313" key="1">
    <source>
        <dbReference type="EMBL" id="MBJ2176522.1"/>
    </source>
</evidence>
<name>A0ABS0WX01_9FLAO</name>
<keyword evidence="2" id="KW-1185">Reference proteome</keyword>
<evidence type="ECO:0000313" key="2">
    <source>
        <dbReference type="Proteomes" id="UP000623301"/>
    </source>
</evidence>
<dbReference type="Proteomes" id="UP000623301">
    <property type="component" value="Unassembled WGS sequence"/>
</dbReference>
<sequence length="132" mass="15372">MSIKKETIKKYFEGTSSIASLMGELNESIQMSGNEMTINIENDKSKSEFRVKKEHLIKLCHECLNDQIQLSDLTKFAFILRSSDFFIWDNSQNDGSIINDLITNWECPEINGELTKDYIQYCVYFLETGEHR</sequence>
<dbReference type="RefSeq" id="WP_198843108.1">
    <property type="nucleotide sequence ID" value="NZ_JAEHFJ010000017.1"/>
</dbReference>
<reference evidence="1 2" key="1">
    <citation type="submission" date="2020-12" db="EMBL/GenBank/DDBJ databases">
        <title>Aureibaculum luteum sp. nov. and Aureibaculum flavum sp. nov., novel members of the family Flavobacteriaceae isolated from Antarctic intertidal sediments.</title>
        <authorList>
            <person name="He X."/>
            <person name="Zhang X."/>
        </authorList>
    </citation>
    <scope>NUCLEOTIDE SEQUENCE [LARGE SCALE GENOMIC DNA]</scope>
    <source>
        <strain evidence="1 2">A20</strain>
    </source>
</reference>
<organism evidence="1 2">
    <name type="scientific">Aureibaculum flavum</name>
    <dbReference type="NCBI Taxonomy" id="2795986"/>
    <lineage>
        <taxon>Bacteria</taxon>
        <taxon>Pseudomonadati</taxon>
        <taxon>Bacteroidota</taxon>
        <taxon>Flavobacteriia</taxon>
        <taxon>Flavobacteriales</taxon>
        <taxon>Flavobacteriaceae</taxon>
        <taxon>Aureibaculum</taxon>
    </lineage>
</organism>
<dbReference type="EMBL" id="JAEHFJ010000017">
    <property type="protein sequence ID" value="MBJ2176522.1"/>
    <property type="molecule type" value="Genomic_DNA"/>
</dbReference>
<comment type="caution">
    <text evidence="1">The sequence shown here is derived from an EMBL/GenBank/DDBJ whole genome shotgun (WGS) entry which is preliminary data.</text>
</comment>
<protein>
    <submittedName>
        <fullName evidence="1">Uncharacterized protein</fullName>
    </submittedName>
</protein>